<evidence type="ECO:0000313" key="1">
    <source>
        <dbReference type="EMBL" id="KAI5683732.1"/>
    </source>
</evidence>
<comment type="caution">
    <text evidence="1">The sequence shown here is derived from an EMBL/GenBank/DDBJ whole genome shotgun (WGS) entry which is preliminary data.</text>
</comment>
<protein>
    <submittedName>
        <fullName evidence="1">Uncharacterized protein</fullName>
    </submittedName>
</protein>
<dbReference type="Proteomes" id="UP001060085">
    <property type="component" value="Linkage Group LG01"/>
</dbReference>
<evidence type="ECO:0000313" key="2">
    <source>
        <dbReference type="Proteomes" id="UP001060085"/>
    </source>
</evidence>
<sequence length="503" mass="57887">MFIPLLALSIIFIISIFRVFLHHPGYRLPPGPKPWPIIGNLFDMKPLMFRYLAEMSEVYGPVTSLWIGSSLSINICNSDLAKQVLKENDQHLANRSRTPAISLLTNHGKELIWADYGNHYIRLRKFCNMELFSPKSVHSLRPIWEDEISIMVKSIFKDCNPERNSVLRDYLREAAFHIITRIVFGTRFANREGELSEQGKELKAILEDEIKHGASLGILDHIPWLSWIPRLQKSELKKHKGRQDRLARTILEQRRTTTDHQQHFIGSILKQQAEYEFGEETILGLIWDMISAGADTSAISVEWAMAEVIKNKNIQKRIQEELNDVIGLNCIITERETSKLSYLQCIVKEVLRLHPPTPLMLPHKANKNVKIGDYDVPRGSTVHINIWAIARSPENWEDPLEFRPERFLEEDVDVKGHDFRVLPFGSGRRVCPGAALGIDMVTSMFGHLLQNFHWSLPQGVKPEEVDMLERPGLVTYMRTPFQAVATPRLPLHLYQMGNMDRTK</sequence>
<dbReference type="EMBL" id="CM044701">
    <property type="protein sequence ID" value="KAI5683732.1"/>
    <property type="molecule type" value="Genomic_DNA"/>
</dbReference>
<reference evidence="2" key="1">
    <citation type="journal article" date="2023" name="Nat. Plants">
        <title>Single-cell RNA sequencing provides a high-resolution roadmap for understanding the multicellular compartmentation of specialized metabolism.</title>
        <authorList>
            <person name="Sun S."/>
            <person name="Shen X."/>
            <person name="Li Y."/>
            <person name="Li Y."/>
            <person name="Wang S."/>
            <person name="Li R."/>
            <person name="Zhang H."/>
            <person name="Shen G."/>
            <person name="Guo B."/>
            <person name="Wei J."/>
            <person name="Xu J."/>
            <person name="St-Pierre B."/>
            <person name="Chen S."/>
            <person name="Sun C."/>
        </authorList>
    </citation>
    <scope>NUCLEOTIDE SEQUENCE [LARGE SCALE GENOMIC DNA]</scope>
</reference>
<name>A0ACC0CFU4_CATRO</name>
<keyword evidence="2" id="KW-1185">Reference proteome</keyword>
<organism evidence="1 2">
    <name type="scientific">Catharanthus roseus</name>
    <name type="common">Madagascar periwinkle</name>
    <name type="synonym">Vinca rosea</name>
    <dbReference type="NCBI Taxonomy" id="4058"/>
    <lineage>
        <taxon>Eukaryota</taxon>
        <taxon>Viridiplantae</taxon>
        <taxon>Streptophyta</taxon>
        <taxon>Embryophyta</taxon>
        <taxon>Tracheophyta</taxon>
        <taxon>Spermatophyta</taxon>
        <taxon>Magnoliopsida</taxon>
        <taxon>eudicotyledons</taxon>
        <taxon>Gunneridae</taxon>
        <taxon>Pentapetalae</taxon>
        <taxon>asterids</taxon>
        <taxon>lamiids</taxon>
        <taxon>Gentianales</taxon>
        <taxon>Apocynaceae</taxon>
        <taxon>Rauvolfioideae</taxon>
        <taxon>Vinceae</taxon>
        <taxon>Catharanthinae</taxon>
        <taxon>Catharanthus</taxon>
    </lineage>
</organism>
<proteinExistence type="predicted"/>
<accession>A0ACC0CFU4</accession>
<gene>
    <name evidence="1" type="ORF">M9H77_04960</name>
</gene>